<dbReference type="PANTHER" id="PTHR43792:SF1">
    <property type="entry name" value="N-ACETYLTRANSFERASE DOMAIN-CONTAINING PROTEIN"/>
    <property type="match status" value="1"/>
</dbReference>
<dbReference type="SUPFAM" id="SSF55729">
    <property type="entry name" value="Acyl-CoA N-acyltransferases (Nat)"/>
    <property type="match status" value="1"/>
</dbReference>
<sequence length="165" mass="19257">MKIKHEPMAEKHGREVMDIFNYYVENSFAAYPEHKLPYEFYGKFLEMARGYPAYVIKNNDTGKVIGFCFLRAYNSMPVFRETAEVSYFLDQDETGKGIGKEALELLEKEGVKMGIKYLLANISSLNDQSLQFHKKNGFVECGRFLHIGRKKEKNFDVVWMEKEIN</sequence>
<dbReference type="AlphaFoldDB" id="A0A4Y7RJ36"/>
<dbReference type="InterPro" id="IPR016181">
    <property type="entry name" value="Acyl_CoA_acyltransferase"/>
</dbReference>
<dbReference type="PANTHER" id="PTHR43792">
    <property type="entry name" value="GNAT FAMILY, PUTATIVE (AFU_ORTHOLOGUE AFUA_3G00765)-RELATED-RELATED"/>
    <property type="match status" value="1"/>
</dbReference>
<dbReference type="CDD" id="cd04301">
    <property type="entry name" value="NAT_SF"/>
    <property type="match status" value="1"/>
</dbReference>
<evidence type="ECO:0000313" key="2">
    <source>
        <dbReference type="EMBL" id="TEB08843.1"/>
    </source>
</evidence>
<dbReference type="GO" id="GO:0016747">
    <property type="term" value="F:acyltransferase activity, transferring groups other than amino-acyl groups"/>
    <property type="evidence" value="ECO:0007669"/>
    <property type="project" value="InterPro"/>
</dbReference>
<gene>
    <name evidence="2" type="primary">mnaT</name>
    <name evidence="2" type="ORF">Pmgp_03576</name>
</gene>
<feature type="domain" description="N-acetyltransferase" evidence="1">
    <location>
        <begin position="3"/>
        <end position="165"/>
    </location>
</feature>
<evidence type="ECO:0000259" key="1">
    <source>
        <dbReference type="PROSITE" id="PS51186"/>
    </source>
</evidence>
<dbReference type="PROSITE" id="PS51186">
    <property type="entry name" value="GNAT"/>
    <property type="match status" value="1"/>
</dbReference>
<dbReference type="Pfam" id="PF00583">
    <property type="entry name" value="Acetyltransf_1"/>
    <property type="match status" value="1"/>
</dbReference>
<keyword evidence="2" id="KW-0012">Acyltransferase</keyword>
<keyword evidence="3" id="KW-1185">Reference proteome</keyword>
<dbReference type="RefSeq" id="WP_243119946.1">
    <property type="nucleotide sequence ID" value="NZ_QFFZ01000073.1"/>
</dbReference>
<dbReference type="Gene3D" id="3.40.630.30">
    <property type="match status" value="1"/>
</dbReference>
<dbReference type="Proteomes" id="UP000297597">
    <property type="component" value="Unassembled WGS sequence"/>
</dbReference>
<dbReference type="EMBL" id="QFFZ01000073">
    <property type="protein sequence ID" value="TEB08843.1"/>
    <property type="molecule type" value="Genomic_DNA"/>
</dbReference>
<protein>
    <submittedName>
        <fullName evidence="2">L-amino acid N-acyltransferase MnaT</fullName>
        <ecNumber evidence="2">2.3.1.-</ecNumber>
    </submittedName>
</protein>
<reference evidence="2 3" key="1">
    <citation type="journal article" date="2018" name="Environ. Microbiol.">
        <title>Novel energy conservation strategies and behaviour of Pelotomaculum schinkii driving syntrophic propionate catabolism.</title>
        <authorList>
            <person name="Hidalgo-Ahumada C.A.P."/>
            <person name="Nobu M.K."/>
            <person name="Narihiro T."/>
            <person name="Tamaki H."/>
            <person name="Liu W.T."/>
            <person name="Kamagata Y."/>
            <person name="Stams A.J.M."/>
            <person name="Imachi H."/>
            <person name="Sousa D.Z."/>
        </authorList>
    </citation>
    <scope>NUCLEOTIDE SEQUENCE [LARGE SCALE GENOMIC DNA]</scope>
    <source>
        <strain evidence="2 3">MGP</strain>
    </source>
</reference>
<comment type="caution">
    <text evidence="2">The sequence shown here is derived from an EMBL/GenBank/DDBJ whole genome shotgun (WGS) entry which is preliminary data.</text>
</comment>
<name>A0A4Y7RJ36_9FIRM</name>
<keyword evidence="2" id="KW-0808">Transferase</keyword>
<accession>A0A4Y7RJ36</accession>
<evidence type="ECO:0000313" key="3">
    <source>
        <dbReference type="Proteomes" id="UP000297597"/>
    </source>
</evidence>
<organism evidence="2 3">
    <name type="scientific">Pelotomaculum propionicicum</name>
    <dbReference type="NCBI Taxonomy" id="258475"/>
    <lineage>
        <taxon>Bacteria</taxon>
        <taxon>Bacillati</taxon>
        <taxon>Bacillota</taxon>
        <taxon>Clostridia</taxon>
        <taxon>Eubacteriales</taxon>
        <taxon>Desulfotomaculaceae</taxon>
        <taxon>Pelotomaculum</taxon>
    </lineage>
</organism>
<dbReference type="EC" id="2.3.1.-" evidence="2"/>
<dbReference type="InterPro" id="IPR051531">
    <property type="entry name" value="N-acetyltransferase"/>
</dbReference>
<dbReference type="InterPro" id="IPR000182">
    <property type="entry name" value="GNAT_dom"/>
</dbReference>
<proteinExistence type="predicted"/>